<name>A0A9N9J4T3_9GLOM</name>
<proteinExistence type="predicted"/>
<evidence type="ECO:0000313" key="3">
    <source>
        <dbReference type="Proteomes" id="UP000789396"/>
    </source>
</evidence>
<keyword evidence="3" id="KW-1185">Reference proteome</keyword>
<feature type="non-terminal residue" evidence="2">
    <location>
        <position position="64"/>
    </location>
</feature>
<dbReference type="Proteomes" id="UP000789396">
    <property type="component" value="Unassembled WGS sequence"/>
</dbReference>
<dbReference type="EMBL" id="CAJVPZ010041769">
    <property type="protein sequence ID" value="CAG8762399.1"/>
    <property type="molecule type" value="Genomic_DNA"/>
</dbReference>
<gene>
    <name evidence="2" type="ORF">RFULGI_LOCUS14412</name>
</gene>
<reference evidence="2" key="1">
    <citation type="submission" date="2021-06" db="EMBL/GenBank/DDBJ databases">
        <authorList>
            <person name="Kallberg Y."/>
            <person name="Tangrot J."/>
            <person name="Rosling A."/>
        </authorList>
    </citation>
    <scope>NUCLEOTIDE SEQUENCE</scope>
    <source>
        <strain evidence="2">IN212</strain>
    </source>
</reference>
<evidence type="ECO:0000313" key="2">
    <source>
        <dbReference type="EMBL" id="CAG8762399.1"/>
    </source>
</evidence>
<dbReference type="AlphaFoldDB" id="A0A9N9J4T3"/>
<accession>A0A9N9J4T3</accession>
<feature type="region of interest" description="Disordered" evidence="1">
    <location>
        <begin position="1"/>
        <end position="33"/>
    </location>
</feature>
<feature type="compositionally biased region" description="Polar residues" evidence="1">
    <location>
        <begin position="1"/>
        <end position="17"/>
    </location>
</feature>
<protein>
    <submittedName>
        <fullName evidence="2">15146_t:CDS:1</fullName>
    </submittedName>
</protein>
<comment type="caution">
    <text evidence="2">The sequence shown here is derived from an EMBL/GenBank/DDBJ whole genome shotgun (WGS) entry which is preliminary data.</text>
</comment>
<feature type="non-terminal residue" evidence="2">
    <location>
        <position position="1"/>
    </location>
</feature>
<evidence type="ECO:0000256" key="1">
    <source>
        <dbReference type="SAM" id="MobiDB-lite"/>
    </source>
</evidence>
<organism evidence="2 3">
    <name type="scientific">Racocetra fulgida</name>
    <dbReference type="NCBI Taxonomy" id="60492"/>
    <lineage>
        <taxon>Eukaryota</taxon>
        <taxon>Fungi</taxon>
        <taxon>Fungi incertae sedis</taxon>
        <taxon>Mucoromycota</taxon>
        <taxon>Glomeromycotina</taxon>
        <taxon>Glomeromycetes</taxon>
        <taxon>Diversisporales</taxon>
        <taxon>Gigasporaceae</taxon>
        <taxon>Racocetra</taxon>
    </lineage>
</organism>
<sequence>ANNKKTSKFPSSSTAVSPASDAYSDETVQVSRPLTSQSAIYKKSTKTSLSTAISPVSDLCPDKP</sequence>